<feature type="domain" description="HTH luxR-type" evidence="5">
    <location>
        <begin position="460"/>
        <end position="525"/>
    </location>
</feature>
<keyword evidence="4" id="KW-0812">Transmembrane</keyword>
<comment type="caution">
    <text evidence="6">The sequence shown here is derived from an EMBL/GenBank/DDBJ whole genome shotgun (WGS) entry which is preliminary data.</text>
</comment>
<dbReference type="SMART" id="SM00421">
    <property type="entry name" value="HTH_LUXR"/>
    <property type="match status" value="1"/>
</dbReference>
<gene>
    <name evidence="6" type="ORF">C2L80_10810</name>
</gene>
<dbReference type="AlphaFoldDB" id="A0A2K2U2U9"/>
<feature type="transmembrane region" description="Helical" evidence="4">
    <location>
        <begin position="128"/>
        <end position="152"/>
    </location>
</feature>
<evidence type="ECO:0000313" key="7">
    <source>
        <dbReference type="Proteomes" id="UP000236488"/>
    </source>
</evidence>
<organism evidence="6 7">
    <name type="scientific">Rubneribacter badeniensis</name>
    <dbReference type="NCBI Taxonomy" id="2070688"/>
    <lineage>
        <taxon>Bacteria</taxon>
        <taxon>Bacillati</taxon>
        <taxon>Actinomycetota</taxon>
        <taxon>Coriobacteriia</taxon>
        <taxon>Eggerthellales</taxon>
        <taxon>Eggerthellaceae</taxon>
        <taxon>Rubneribacter</taxon>
    </lineage>
</organism>
<feature type="transmembrane region" description="Helical" evidence="4">
    <location>
        <begin position="376"/>
        <end position="397"/>
    </location>
</feature>
<protein>
    <recommendedName>
        <fullName evidence="5">HTH luxR-type domain-containing protein</fullName>
    </recommendedName>
</protein>
<accession>A0A2K2U2U9</accession>
<dbReference type="PANTHER" id="PTHR44688">
    <property type="entry name" value="DNA-BINDING TRANSCRIPTIONAL ACTIVATOR DEVR_DOSR"/>
    <property type="match status" value="1"/>
</dbReference>
<proteinExistence type="predicted"/>
<dbReference type="EMBL" id="PPEL01000077">
    <property type="protein sequence ID" value="PNV64657.1"/>
    <property type="molecule type" value="Genomic_DNA"/>
</dbReference>
<feature type="transmembrane region" description="Helical" evidence="4">
    <location>
        <begin position="319"/>
        <end position="337"/>
    </location>
</feature>
<keyword evidence="4" id="KW-1133">Transmembrane helix</keyword>
<dbReference type="SUPFAM" id="SSF103473">
    <property type="entry name" value="MFS general substrate transporter"/>
    <property type="match status" value="1"/>
</dbReference>
<dbReference type="CDD" id="cd06170">
    <property type="entry name" value="LuxR_C_like"/>
    <property type="match status" value="1"/>
</dbReference>
<evidence type="ECO:0000256" key="1">
    <source>
        <dbReference type="ARBA" id="ARBA00023015"/>
    </source>
</evidence>
<dbReference type="InterPro" id="IPR000792">
    <property type="entry name" value="Tscrpt_reg_LuxR_C"/>
</dbReference>
<feature type="transmembrane region" description="Helical" evidence="4">
    <location>
        <begin position="158"/>
        <end position="178"/>
    </location>
</feature>
<evidence type="ECO:0000313" key="6">
    <source>
        <dbReference type="EMBL" id="PNV64657.1"/>
    </source>
</evidence>
<evidence type="ECO:0000256" key="3">
    <source>
        <dbReference type="ARBA" id="ARBA00023163"/>
    </source>
</evidence>
<feature type="transmembrane region" description="Helical" evidence="4">
    <location>
        <begin position="185"/>
        <end position="203"/>
    </location>
</feature>
<evidence type="ECO:0000256" key="4">
    <source>
        <dbReference type="SAM" id="Phobius"/>
    </source>
</evidence>
<dbReference type="SUPFAM" id="SSF46894">
    <property type="entry name" value="C-terminal effector domain of the bipartite response regulators"/>
    <property type="match status" value="1"/>
</dbReference>
<dbReference type="Pfam" id="PF00196">
    <property type="entry name" value="GerE"/>
    <property type="match status" value="1"/>
</dbReference>
<feature type="transmembrane region" description="Helical" evidence="4">
    <location>
        <begin position="286"/>
        <end position="307"/>
    </location>
</feature>
<sequence>MQLLCPRRHPRRRALQGRSMASRAHLRTVPIGRFFGCGLRAGTGRKGWGMGCKLRKSGTEPFSLLFGCQLATLGLLRQTPSYSLQEAEILAYPELSLWLARVLSVAVLFAASTAIGRGASLLAHRKLLVLNGAALVAGSAITLFFASALPLYLIGQTFIGIAHAWVLVCWAEFLASLATTDRTRCVARSALIAVVLFALVGLAPSPVKAALFMVVACGSVVGLLPFSHPSAAPSSVGSVGAEKTATGETLRGTLSHLPVELFALMASYAMLFRILVFFDFPVHDEALFFGCASLLRIGGMVLLLAYLSRMRFTPSVRQIIMPLLFLTVIGVALLPVSDEPMSSLAVAIVESSWTFFYTIMWLVLFELGSPRKRGPLLAFLSGWTVMNALLLAAAPLAALLKAQVSTGTLSLAALALVIVYMLSVALLMFRRKPGEHETGTSPDAEREPSWKEEQEEFHRAIAGRFGLTRRETDVFELLVQGYSLPAIEERLVLSHSTVKGHARSIYRKFEVEGKQGLIEKAAVLREHSAIGE</sequence>
<dbReference type="PANTHER" id="PTHR44688:SF16">
    <property type="entry name" value="DNA-BINDING TRANSCRIPTIONAL ACTIVATOR DEVR_DOSR"/>
    <property type="match status" value="1"/>
</dbReference>
<feature type="transmembrane region" description="Helical" evidence="4">
    <location>
        <begin position="261"/>
        <end position="280"/>
    </location>
</feature>
<name>A0A2K2U2U9_9ACTN</name>
<feature type="transmembrane region" description="Helical" evidence="4">
    <location>
        <begin position="98"/>
        <end position="116"/>
    </location>
</feature>
<dbReference type="GO" id="GO:0003677">
    <property type="term" value="F:DNA binding"/>
    <property type="evidence" value="ECO:0007669"/>
    <property type="project" value="UniProtKB-KW"/>
</dbReference>
<dbReference type="PROSITE" id="PS50043">
    <property type="entry name" value="HTH_LUXR_2"/>
    <property type="match status" value="1"/>
</dbReference>
<keyword evidence="7" id="KW-1185">Reference proteome</keyword>
<keyword evidence="2" id="KW-0238">DNA-binding</keyword>
<feature type="transmembrane region" description="Helical" evidence="4">
    <location>
        <begin position="343"/>
        <end position="364"/>
    </location>
</feature>
<feature type="transmembrane region" description="Helical" evidence="4">
    <location>
        <begin position="409"/>
        <end position="429"/>
    </location>
</feature>
<dbReference type="GO" id="GO:0006355">
    <property type="term" value="P:regulation of DNA-templated transcription"/>
    <property type="evidence" value="ECO:0007669"/>
    <property type="project" value="InterPro"/>
</dbReference>
<feature type="transmembrane region" description="Helical" evidence="4">
    <location>
        <begin position="209"/>
        <end position="226"/>
    </location>
</feature>
<dbReference type="Proteomes" id="UP000236488">
    <property type="component" value="Unassembled WGS sequence"/>
</dbReference>
<evidence type="ECO:0000256" key="2">
    <source>
        <dbReference type="ARBA" id="ARBA00023125"/>
    </source>
</evidence>
<evidence type="ECO:0000259" key="5">
    <source>
        <dbReference type="PROSITE" id="PS50043"/>
    </source>
</evidence>
<dbReference type="Gene3D" id="1.10.10.10">
    <property type="entry name" value="Winged helix-like DNA-binding domain superfamily/Winged helix DNA-binding domain"/>
    <property type="match status" value="1"/>
</dbReference>
<reference evidence="6 7" key="1">
    <citation type="journal article" date="2018" name="Int. J. Syst. Evol. Microbiol.">
        <title>Rubneribacter badeniensis gen. nov., sp. nov. and Enteroscipio rubneri gen. nov., sp. nov., new members of the Eggerthellaceae isolated from human faeces.</title>
        <authorList>
            <person name="Danylec N."/>
            <person name="Gobl A."/>
            <person name="Stoll D.A."/>
            <person name="Hetzer B."/>
            <person name="Kulling S.E."/>
            <person name="Huch M."/>
        </authorList>
    </citation>
    <scope>NUCLEOTIDE SEQUENCE [LARGE SCALE GENOMIC DNA]</scope>
    <source>
        <strain evidence="6 7">ResAG-85</strain>
    </source>
</reference>
<keyword evidence="1" id="KW-0805">Transcription regulation</keyword>
<keyword evidence="4" id="KW-0472">Membrane</keyword>
<dbReference type="InterPro" id="IPR016032">
    <property type="entry name" value="Sig_transdc_resp-reg_C-effctor"/>
</dbReference>
<keyword evidence="3" id="KW-0804">Transcription</keyword>
<dbReference type="InterPro" id="IPR036259">
    <property type="entry name" value="MFS_trans_sf"/>
</dbReference>
<dbReference type="InterPro" id="IPR036388">
    <property type="entry name" value="WH-like_DNA-bd_sf"/>
</dbReference>
<dbReference type="PRINTS" id="PR00038">
    <property type="entry name" value="HTHLUXR"/>
</dbReference>